<dbReference type="CDD" id="cd06261">
    <property type="entry name" value="TM_PBP2"/>
    <property type="match status" value="1"/>
</dbReference>
<feature type="transmembrane region" description="Helical" evidence="9">
    <location>
        <begin position="9"/>
        <end position="32"/>
    </location>
</feature>
<evidence type="ECO:0000256" key="8">
    <source>
        <dbReference type="ARBA" id="ARBA00023136"/>
    </source>
</evidence>
<reference evidence="11 12" key="1">
    <citation type="submission" date="2019-06" db="EMBL/GenBank/DDBJ databases">
        <title>Genome sequence of Litorilinea aerophila BAA-2444.</title>
        <authorList>
            <person name="Maclea K.S."/>
            <person name="Maurais E.G."/>
            <person name="Iannazzi L.C."/>
        </authorList>
    </citation>
    <scope>NUCLEOTIDE SEQUENCE [LARGE SCALE GENOMIC DNA]</scope>
    <source>
        <strain evidence="11 12">ATCC BAA-2444</strain>
    </source>
</reference>
<evidence type="ECO:0000256" key="6">
    <source>
        <dbReference type="ARBA" id="ARBA00022692"/>
    </source>
</evidence>
<evidence type="ECO:0000256" key="1">
    <source>
        <dbReference type="ARBA" id="ARBA00004651"/>
    </source>
</evidence>
<dbReference type="Proteomes" id="UP000317371">
    <property type="component" value="Unassembled WGS sequence"/>
</dbReference>
<dbReference type="GO" id="GO:0015423">
    <property type="term" value="F:ABC-type maltose transporter activity"/>
    <property type="evidence" value="ECO:0007669"/>
    <property type="project" value="TreeGrafter"/>
</dbReference>
<dbReference type="AlphaFoldDB" id="A0A540VGK4"/>
<keyword evidence="6 9" id="KW-0812">Transmembrane</keyword>
<dbReference type="SUPFAM" id="SSF161098">
    <property type="entry name" value="MetI-like"/>
    <property type="match status" value="1"/>
</dbReference>
<dbReference type="InterPro" id="IPR035906">
    <property type="entry name" value="MetI-like_sf"/>
</dbReference>
<organism evidence="11 12">
    <name type="scientific">Litorilinea aerophila</name>
    <dbReference type="NCBI Taxonomy" id="1204385"/>
    <lineage>
        <taxon>Bacteria</taxon>
        <taxon>Bacillati</taxon>
        <taxon>Chloroflexota</taxon>
        <taxon>Caldilineae</taxon>
        <taxon>Caldilineales</taxon>
        <taxon>Caldilineaceae</taxon>
        <taxon>Litorilinea</taxon>
    </lineage>
</organism>
<keyword evidence="3 9" id="KW-0813">Transport</keyword>
<dbReference type="Gene3D" id="1.10.3720.10">
    <property type="entry name" value="MetI-like"/>
    <property type="match status" value="1"/>
</dbReference>
<feature type="transmembrane region" description="Helical" evidence="9">
    <location>
        <begin position="254"/>
        <end position="278"/>
    </location>
</feature>
<dbReference type="PROSITE" id="PS50928">
    <property type="entry name" value="ABC_TM1"/>
    <property type="match status" value="1"/>
</dbReference>
<keyword evidence="7 9" id="KW-1133">Transmembrane helix</keyword>
<comment type="similarity">
    <text evidence="2">Belongs to the binding-protein-dependent transport system permease family. MalFG subfamily.</text>
</comment>
<evidence type="ECO:0000256" key="7">
    <source>
        <dbReference type="ARBA" id="ARBA00022989"/>
    </source>
</evidence>
<keyword evidence="4" id="KW-1003">Cell membrane</keyword>
<keyword evidence="5" id="KW-0762">Sugar transport</keyword>
<evidence type="ECO:0000256" key="9">
    <source>
        <dbReference type="RuleBase" id="RU363032"/>
    </source>
</evidence>
<gene>
    <name evidence="11" type="ORF">FKZ61_10140</name>
</gene>
<dbReference type="InParanoid" id="A0A540VGK4"/>
<keyword evidence="8 9" id="KW-0472">Membrane</keyword>
<dbReference type="InterPro" id="IPR050901">
    <property type="entry name" value="BP-dep_ABC_trans_perm"/>
</dbReference>
<feature type="transmembrane region" description="Helical" evidence="9">
    <location>
        <begin position="150"/>
        <end position="173"/>
    </location>
</feature>
<proteinExistence type="inferred from homology"/>
<dbReference type="InterPro" id="IPR000515">
    <property type="entry name" value="MetI-like"/>
</dbReference>
<evidence type="ECO:0000313" key="11">
    <source>
        <dbReference type="EMBL" id="TQE95895.1"/>
    </source>
</evidence>
<dbReference type="PANTHER" id="PTHR32243">
    <property type="entry name" value="MALTOSE TRANSPORT SYSTEM PERMEASE-RELATED"/>
    <property type="match status" value="1"/>
</dbReference>
<feature type="domain" description="ABC transmembrane type-1" evidence="10">
    <location>
        <begin position="72"/>
        <end position="279"/>
    </location>
</feature>
<feature type="transmembrane region" description="Helical" evidence="9">
    <location>
        <begin position="67"/>
        <end position="95"/>
    </location>
</feature>
<name>A0A540VGK4_9CHLR</name>
<feature type="transmembrane region" description="Helical" evidence="9">
    <location>
        <begin position="107"/>
        <end position="130"/>
    </location>
</feature>
<feature type="transmembrane region" description="Helical" evidence="9">
    <location>
        <begin position="212"/>
        <end position="234"/>
    </location>
</feature>
<evidence type="ECO:0000256" key="4">
    <source>
        <dbReference type="ARBA" id="ARBA00022475"/>
    </source>
</evidence>
<dbReference type="EMBL" id="VIGC01000011">
    <property type="protein sequence ID" value="TQE95895.1"/>
    <property type="molecule type" value="Genomic_DNA"/>
</dbReference>
<evidence type="ECO:0000313" key="12">
    <source>
        <dbReference type="Proteomes" id="UP000317371"/>
    </source>
</evidence>
<comment type="caution">
    <text evidence="11">The sequence shown here is derived from an EMBL/GenBank/DDBJ whole genome shotgun (WGS) entry which is preliminary data.</text>
</comment>
<dbReference type="GO" id="GO:0005886">
    <property type="term" value="C:plasma membrane"/>
    <property type="evidence" value="ECO:0007669"/>
    <property type="project" value="UniProtKB-SubCell"/>
</dbReference>
<dbReference type="GO" id="GO:0042956">
    <property type="term" value="P:maltodextrin transmembrane transport"/>
    <property type="evidence" value="ECO:0007669"/>
    <property type="project" value="TreeGrafter"/>
</dbReference>
<sequence length="295" mass="32345">MGAGSRWRVIFPLAVLAILTIPIVIGYIWVFVSTFAQRTHGLIPVDADGQFGGLTLRNWSFLWEDPIIWRLVVNTFVLALGLTVGVVLVSSLAGYALSRISFPGRRAFLATTLVLHAFPSVTLLIAIYFVLRWIAGIPVLGRGLPLIGGFGYNTLGGVILVSVALELPLGVWLMKGFFDQISWDVERAALIDGCSRFRVWWQIVMPLIRPGIAALSIFSFISGWNAFLIPYTFLTTQDQSTIAPYLRGLISDTAPVNYSTVAAVGLFQLIPVLIFFIFTQEYLLNIFGGGTKGGT</sequence>
<accession>A0A540VGK4</accession>
<evidence type="ECO:0000256" key="5">
    <source>
        <dbReference type="ARBA" id="ARBA00022597"/>
    </source>
</evidence>
<evidence type="ECO:0000259" key="10">
    <source>
        <dbReference type="PROSITE" id="PS50928"/>
    </source>
</evidence>
<evidence type="ECO:0000256" key="3">
    <source>
        <dbReference type="ARBA" id="ARBA00022448"/>
    </source>
</evidence>
<dbReference type="OrthoDB" id="9794684at2"/>
<dbReference type="Pfam" id="PF00528">
    <property type="entry name" value="BPD_transp_1"/>
    <property type="match status" value="1"/>
</dbReference>
<keyword evidence="12" id="KW-1185">Reference proteome</keyword>
<dbReference type="PANTHER" id="PTHR32243:SF50">
    <property type="entry name" value="MALTOSE_MALTODEXTRIN TRANSPORT SYSTEM PERMEASE PROTEIN MALG"/>
    <property type="match status" value="1"/>
</dbReference>
<protein>
    <submittedName>
        <fullName evidence="11">Carbohydrate ABC transporter permease</fullName>
    </submittedName>
</protein>
<comment type="subcellular location">
    <subcellularLocation>
        <location evidence="1 9">Cell membrane</location>
        <topology evidence="1 9">Multi-pass membrane protein</topology>
    </subcellularLocation>
</comment>
<evidence type="ECO:0000256" key="2">
    <source>
        <dbReference type="ARBA" id="ARBA00009047"/>
    </source>
</evidence>